<reference evidence="10" key="3">
    <citation type="journal article" date="2023" name="Int. J. Syst. Evol. Microbiol.">
        <title>Sellimonas catena sp. nov., isolated from human faeces.</title>
        <authorList>
            <person name="Hisatomi A."/>
            <person name="Ohkuma M."/>
            <person name="Sakamoto M."/>
        </authorList>
    </citation>
    <scope>NUCLEOTIDE SEQUENCE</scope>
    <source>
        <strain evidence="10">18CBH55</strain>
    </source>
</reference>
<evidence type="ECO:0000313" key="11">
    <source>
        <dbReference type="Proteomes" id="UP001145094"/>
    </source>
</evidence>
<dbReference type="PROSITE" id="PS00855">
    <property type="entry name" value="SPASE_II"/>
    <property type="match status" value="1"/>
</dbReference>
<dbReference type="PANTHER" id="PTHR33695">
    <property type="entry name" value="LIPOPROTEIN SIGNAL PEPTIDASE"/>
    <property type="match status" value="1"/>
</dbReference>
<comment type="similarity">
    <text evidence="1 9">Belongs to the peptidase A8 family.</text>
</comment>
<dbReference type="GO" id="GO:0004190">
    <property type="term" value="F:aspartic-type endopeptidase activity"/>
    <property type="evidence" value="ECO:0007669"/>
    <property type="project" value="UniProtKB-KW"/>
</dbReference>
<keyword evidence="5" id="KW-0064">Aspartyl protease</keyword>
<protein>
    <submittedName>
        <fullName evidence="10">Lipoprotein signal peptidase</fullName>
    </submittedName>
</protein>
<dbReference type="InterPro" id="IPR001872">
    <property type="entry name" value="Peptidase_A8"/>
</dbReference>
<keyword evidence="6" id="KW-0378">Hydrolase</keyword>
<sequence>MRMKKWMTGFAAVLLGADLFCKYRTEQKADGEKEKELFGGKVLIRKVHNHGFALNVLSGEDRIVKGGSLLAGILLLCYHVKLFFSKKGTWKFAGTSLMLAGALSNLYDRFRRGYVVDYIGFAAADPQIRKITFNIGDFCLMAGAAVLAAAQAARSVTKEIRKEVKKQRKTL</sequence>
<evidence type="ECO:0000313" key="10">
    <source>
        <dbReference type="EMBL" id="GLG89791.1"/>
    </source>
</evidence>
<dbReference type="PRINTS" id="PR00781">
    <property type="entry name" value="LIPOSIGPTASE"/>
</dbReference>
<gene>
    <name evidence="10" type="primary">lspA_1</name>
    <name evidence="10" type="ORF">Selli2_12180</name>
</gene>
<dbReference type="GO" id="GO:0016020">
    <property type="term" value="C:membrane"/>
    <property type="evidence" value="ECO:0007669"/>
    <property type="project" value="InterPro"/>
</dbReference>
<evidence type="ECO:0000256" key="7">
    <source>
        <dbReference type="ARBA" id="ARBA00022989"/>
    </source>
</evidence>
<keyword evidence="4" id="KW-0812">Transmembrane</keyword>
<comment type="caution">
    <text evidence="10">The sequence shown here is derived from an EMBL/GenBank/DDBJ whole genome shotgun (WGS) entry which is preliminary data.</text>
</comment>
<evidence type="ECO:0000256" key="5">
    <source>
        <dbReference type="ARBA" id="ARBA00022750"/>
    </source>
</evidence>
<keyword evidence="2" id="KW-1003">Cell membrane</keyword>
<evidence type="ECO:0000256" key="3">
    <source>
        <dbReference type="ARBA" id="ARBA00022670"/>
    </source>
</evidence>
<dbReference type="GO" id="GO:0006508">
    <property type="term" value="P:proteolysis"/>
    <property type="evidence" value="ECO:0007669"/>
    <property type="project" value="UniProtKB-KW"/>
</dbReference>
<accession>A0A9W6CAG4</accession>
<reference evidence="10" key="1">
    <citation type="submission" date="2022-11" db="EMBL/GenBank/DDBJ databases">
        <title>Draft genome sequence of Sellimonas catena strain 18CBH55.</title>
        <authorList>
            <person name="Atsushi H."/>
            <person name="Moriya O."/>
            <person name="Mitsuo S."/>
        </authorList>
    </citation>
    <scope>NUCLEOTIDE SEQUENCE</scope>
    <source>
        <strain evidence="10">18CBH55</strain>
    </source>
</reference>
<name>A0A9W6CAG4_9FIRM</name>
<keyword evidence="8" id="KW-0472">Membrane</keyword>
<proteinExistence type="inferred from homology"/>
<keyword evidence="10" id="KW-0449">Lipoprotein</keyword>
<keyword evidence="3" id="KW-0645">Protease</keyword>
<dbReference type="Pfam" id="PF01252">
    <property type="entry name" value="Peptidase_A8"/>
    <property type="match status" value="1"/>
</dbReference>
<evidence type="ECO:0000256" key="8">
    <source>
        <dbReference type="ARBA" id="ARBA00023136"/>
    </source>
</evidence>
<keyword evidence="7" id="KW-1133">Transmembrane helix</keyword>
<evidence type="ECO:0000256" key="6">
    <source>
        <dbReference type="ARBA" id="ARBA00022801"/>
    </source>
</evidence>
<reference evidence="10" key="2">
    <citation type="submission" date="2022-11" db="EMBL/GenBank/DDBJ databases">
        <title>Draft genome sequence of Sellimonas catena strain 18CBH55.</title>
        <authorList>
            <person name="Hisatomi A."/>
            <person name="Ohkuma M."/>
            <person name="Sakamoto M."/>
        </authorList>
    </citation>
    <scope>NUCLEOTIDE SEQUENCE</scope>
    <source>
        <strain evidence="10">18CBH55</strain>
    </source>
</reference>
<evidence type="ECO:0000256" key="1">
    <source>
        <dbReference type="ARBA" id="ARBA00006139"/>
    </source>
</evidence>
<dbReference type="Proteomes" id="UP001145094">
    <property type="component" value="Unassembled WGS sequence"/>
</dbReference>
<evidence type="ECO:0000256" key="4">
    <source>
        <dbReference type="ARBA" id="ARBA00022692"/>
    </source>
</evidence>
<evidence type="ECO:0000256" key="2">
    <source>
        <dbReference type="ARBA" id="ARBA00022475"/>
    </source>
</evidence>
<dbReference type="EMBL" id="BSCH01000006">
    <property type="protein sequence ID" value="GLG89791.1"/>
    <property type="molecule type" value="Genomic_DNA"/>
</dbReference>
<organism evidence="10 11">
    <name type="scientific">Sellimonas catena</name>
    <dbReference type="NCBI Taxonomy" id="2994035"/>
    <lineage>
        <taxon>Bacteria</taxon>
        <taxon>Bacillati</taxon>
        <taxon>Bacillota</taxon>
        <taxon>Clostridia</taxon>
        <taxon>Lachnospirales</taxon>
        <taxon>Lachnospiraceae</taxon>
        <taxon>Sellimonas</taxon>
    </lineage>
</organism>
<evidence type="ECO:0000256" key="9">
    <source>
        <dbReference type="RuleBase" id="RU004181"/>
    </source>
</evidence>
<dbReference type="PANTHER" id="PTHR33695:SF1">
    <property type="entry name" value="LIPOPROTEIN SIGNAL PEPTIDASE"/>
    <property type="match status" value="1"/>
</dbReference>
<dbReference type="AlphaFoldDB" id="A0A9W6CAG4"/>